<keyword evidence="5 8" id="KW-0067">ATP-binding</keyword>
<feature type="binding site" evidence="8">
    <location>
        <position position="172"/>
    </location>
    <ligand>
        <name>ATP</name>
        <dbReference type="ChEBI" id="CHEBI:30616"/>
    </ligand>
</feature>
<evidence type="ECO:0000256" key="3">
    <source>
        <dbReference type="ARBA" id="ARBA00022723"/>
    </source>
</evidence>
<name>G0EH80_PYRF1</name>
<dbReference type="RefSeq" id="WP_014026981.1">
    <property type="nucleotide sequence ID" value="NC_015931.1"/>
</dbReference>
<dbReference type="STRING" id="694429.Pyrfu_1446"/>
<dbReference type="eggNOG" id="arCOG00069">
    <property type="taxonomic scope" value="Archaea"/>
</dbReference>
<evidence type="ECO:0000313" key="12">
    <source>
        <dbReference type="EMBL" id="AEM39304.1"/>
    </source>
</evidence>
<keyword evidence="13" id="KW-1185">Reference proteome</keyword>
<dbReference type="CDD" id="cd00553">
    <property type="entry name" value="NAD_synthase"/>
    <property type="match status" value="1"/>
</dbReference>
<keyword evidence="3 8" id="KW-0479">Metal-binding</keyword>
<evidence type="ECO:0000256" key="2">
    <source>
        <dbReference type="ARBA" id="ARBA00022598"/>
    </source>
</evidence>
<dbReference type="KEGG" id="pfm:Pyrfu_1446"/>
<comment type="caution">
    <text evidence="8">Lacks conserved residue(s) required for the propagation of feature annotation.</text>
</comment>
<dbReference type="GO" id="GO:0004359">
    <property type="term" value="F:glutaminase activity"/>
    <property type="evidence" value="ECO:0007669"/>
    <property type="project" value="InterPro"/>
</dbReference>
<accession>G0EH80</accession>
<comment type="similarity">
    <text evidence="1 8 9">Belongs to the NAD synthetase family.</text>
</comment>
<feature type="binding site" description="in other chain" evidence="8">
    <location>
        <position position="123"/>
    </location>
    <ligand>
        <name>deamido-NAD(+)</name>
        <dbReference type="ChEBI" id="CHEBI:58437"/>
        <note>ligand shared between two neighboring subunits</note>
    </ligand>
</feature>
<feature type="binding site" evidence="8">
    <location>
        <position position="148"/>
    </location>
    <ligand>
        <name>Mg(2+)</name>
        <dbReference type="ChEBI" id="CHEBI:18420"/>
    </ligand>
</feature>
<dbReference type="InterPro" id="IPR022926">
    <property type="entry name" value="NH(3)-dep_NAD(+)_synth"/>
</dbReference>
<protein>
    <recommendedName>
        <fullName evidence="8 10">NH(3)-dependent NAD(+) synthetase</fullName>
        <ecNumber evidence="8 10">6.3.1.5</ecNumber>
    </recommendedName>
</protein>
<dbReference type="HOGENOM" id="CLU_059327_1_1_2"/>
<evidence type="ECO:0000256" key="1">
    <source>
        <dbReference type="ARBA" id="ARBA00005859"/>
    </source>
</evidence>
<feature type="domain" description="NAD/GMP synthase" evidence="11">
    <location>
        <begin position="19"/>
        <end position="256"/>
    </location>
</feature>
<dbReference type="OrthoDB" id="39312at2157"/>
<comment type="pathway">
    <text evidence="8">Cofactor biosynthesis; NAD(+) biosynthesis; NAD(+) from deamido-NAD(+) (ammonia route): step 1/1.</text>
</comment>
<dbReference type="GO" id="GO:0046872">
    <property type="term" value="F:metal ion binding"/>
    <property type="evidence" value="ECO:0007669"/>
    <property type="project" value="UniProtKB-KW"/>
</dbReference>
<reference evidence="12 13" key="1">
    <citation type="journal article" date="2011" name="Stand. Genomic Sci.">
        <title>Complete genome sequence of the hyperthermophilic chemolithoautotroph Pyrolobus fumarii type strain (1A).</title>
        <authorList>
            <person name="Anderson I."/>
            <person name="Goker M."/>
            <person name="Nolan M."/>
            <person name="Lucas S."/>
            <person name="Hammon N."/>
            <person name="Deshpande S."/>
            <person name="Cheng J.F."/>
            <person name="Tapia R."/>
            <person name="Han C."/>
            <person name="Goodwin L."/>
            <person name="Pitluck S."/>
            <person name="Huntemann M."/>
            <person name="Liolios K."/>
            <person name="Ivanova N."/>
            <person name="Pagani I."/>
            <person name="Mavromatis K."/>
            <person name="Ovchinikova G."/>
            <person name="Pati A."/>
            <person name="Chen A."/>
            <person name="Palaniappan K."/>
            <person name="Land M."/>
            <person name="Hauser L."/>
            <person name="Brambilla E.M."/>
            <person name="Huber H."/>
            <person name="Yasawong M."/>
            <person name="Rohde M."/>
            <person name="Spring S."/>
            <person name="Abt B."/>
            <person name="Sikorski J."/>
            <person name="Wirth R."/>
            <person name="Detter J.C."/>
            <person name="Woyke T."/>
            <person name="Bristow J."/>
            <person name="Eisen J.A."/>
            <person name="Markowitz V."/>
            <person name="Hugenholtz P."/>
            <person name="Kyrpides N.C."/>
            <person name="Klenk H.P."/>
            <person name="Lapidus A."/>
        </authorList>
    </citation>
    <scope>NUCLEOTIDE SEQUENCE [LARGE SCALE GENOMIC DNA]</scope>
    <source>
        <strain evidence="13">DSM 11204 / 1A</strain>
    </source>
</reference>
<dbReference type="AlphaFoldDB" id="G0EH80"/>
<comment type="function">
    <text evidence="8">Catalyzes the ATP-dependent amidation of deamido-NAD to form NAD. Uses ammonia as a nitrogen source.</text>
</comment>
<dbReference type="InterPro" id="IPR022310">
    <property type="entry name" value="NAD/GMP_synthase"/>
</dbReference>
<dbReference type="FunFam" id="3.40.50.620:FF:000106">
    <property type="entry name" value="Glutamine-dependent NAD(+) synthetase"/>
    <property type="match status" value="1"/>
</dbReference>
<evidence type="ECO:0000256" key="10">
    <source>
        <dbReference type="RuleBase" id="RU003812"/>
    </source>
</evidence>
<keyword evidence="2 8" id="KW-0436">Ligase</keyword>
<evidence type="ECO:0000259" key="11">
    <source>
        <dbReference type="Pfam" id="PF02540"/>
    </source>
</evidence>
<keyword evidence="6 8" id="KW-0460">Magnesium</keyword>
<dbReference type="SUPFAM" id="SSF52402">
    <property type="entry name" value="Adenine nucleotide alpha hydrolases-like"/>
    <property type="match status" value="1"/>
</dbReference>
<dbReference type="NCBIfam" id="TIGR00552">
    <property type="entry name" value="nadE"/>
    <property type="match status" value="1"/>
</dbReference>
<dbReference type="Pfam" id="PF02540">
    <property type="entry name" value="NAD_synthase"/>
    <property type="match status" value="1"/>
</dbReference>
<gene>
    <name evidence="8" type="primary">nadE</name>
    <name evidence="12" type="ordered locus">Pyrfu_1446</name>
</gene>
<dbReference type="GO" id="GO:0003952">
    <property type="term" value="F:NAD+ synthase (glutamine-hydrolyzing) activity"/>
    <property type="evidence" value="ECO:0007669"/>
    <property type="project" value="InterPro"/>
</dbReference>
<dbReference type="GO" id="GO:0005524">
    <property type="term" value="F:ATP binding"/>
    <property type="evidence" value="ECO:0007669"/>
    <property type="project" value="UniProtKB-UniRule"/>
</dbReference>
<evidence type="ECO:0000256" key="9">
    <source>
        <dbReference type="RuleBase" id="RU003811"/>
    </source>
</evidence>
<evidence type="ECO:0000256" key="7">
    <source>
        <dbReference type="ARBA" id="ARBA00023027"/>
    </source>
</evidence>
<dbReference type="Gene3D" id="3.40.50.620">
    <property type="entry name" value="HUPs"/>
    <property type="match status" value="1"/>
</dbReference>
<evidence type="ECO:0000256" key="5">
    <source>
        <dbReference type="ARBA" id="ARBA00022840"/>
    </source>
</evidence>
<dbReference type="GO" id="GO:0008795">
    <property type="term" value="F:NAD+ synthase activity"/>
    <property type="evidence" value="ECO:0007669"/>
    <property type="project" value="UniProtKB-UniRule"/>
</dbReference>
<evidence type="ECO:0000256" key="8">
    <source>
        <dbReference type="HAMAP-Rule" id="MF_00193"/>
    </source>
</evidence>
<dbReference type="GO" id="GO:0009435">
    <property type="term" value="P:NAD+ biosynthetic process"/>
    <property type="evidence" value="ECO:0007669"/>
    <property type="project" value="UniProtKB-UniRule"/>
</dbReference>
<evidence type="ECO:0000256" key="4">
    <source>
        <dbReference type="ARBA" id="ARBA00022741"/>
    </source>
</evidence>
<dbReference type="HAMAP" id="MF_00193">
    <property type="entry name" value="NadE_ammonia_dep"/>
    <property type="match status" value="1"/>
</dbReference>
<dbReference type="EC" id="6.3.1.5" evidence="8 10"/>
<feature type="binding site" evidence="8">
    <location>
        <position position="163"/>
    </location>
    <ligand>
        <name>deamido-NAD(+)</name>
        <dbReference type="ChEBI" id="CHEBI:58437"/>
        <note>ligand shared between two neighboring subunits</note>
    </ligand>
</feature>
<dbReference type="InParanoid" id="G0EH80"/>
<dbReference type="NCBIfam" id="NF010587">
    <property type="entry name" value="PRK13980.1"/>
    <property type="match status" value="1"/>
</dbReference>
<keyword evidence="4 8" id="KW-0547">Nucleotide-binding</keyword>
<comment type="catalytic activity">
    <reaction evidence="8 10">
        <text>deamido-NAD(+) + NH4(+) + ATP = AMP + diphosphate + NAD(+) + H(+)</text>
        <dbReference type="Rhea" id="RHEA:21188"/>
        <dbReference type="ChEBI" id="CHEBI:15378"/>
        <dbReference type="ChEBI" id="CHEBI:28938"/>
        <dbReference type="ChEBI" id="CHEBI:30616"/>
        <dbReference type="ChEBI" id="CHEBI:33019"/>
        <dbReference type="ChEBI" id="CHEBI:57540"/>
        <dbReference type="ChEBI" id="CHEBI:58437"/>
        <dbReference type="ChEBI" id="CHEBI:456215"/>
        <dbReference type="EC" id="6.3.1.5"/>
    </reaction>
</comment>
<feature type="binding site" evidence="8">
    <location>
        <begin position="40"/>
        <end position="47"/>
    </location>
    <ligand>
        <name>ATP</name>
        <dbReference type="ChEBI" id="CHEBI:30616"/>
    </ligand>
</feature>
<feature type="binding site" description="in other chain" evidence="8">
    <location>
        <begin position="254"/>
        <end position="255"/>
    </location>
    <ligand>
        <name>deamido-NAD(+)</name>
        <dbReference type="ChEBI" id="CHEBI:58437"/>
        <note>ligand shared between two neighboring subunits</note>
    </ligand>
</feature>
<dbReference type="GeneID" id="11138632"/>
<dbReference type="EMBL" id="CP002838">
    <property type="protein sequence ID" value="AEM39304.1"/>
    <property type="molecule type" value="Genomic_DNA"/>
</dbReference>
<feature type="binding site" evidence="8">
    <location>
        <position position="46"/>
    </location>
    <ligand>
        <name>Mg(2+)</name>
        <dbReference type="ChEBI" id="CHEBI:18420"/>
    </ligand>
</feature>
<dbReference type="FunCoup" id="G0EH80">
    <property type="interactions" value="64"/>
</dbReference>
<feature type="binding site" evidence="8">
    <location>
        <position position="143"/>
    </location>
    <ligand>
        <name>ATP</name>
        <dbReference type="ChEBI" id="CHEBI:30616"/>
    </ligand>
</feature>
<evidence type="ECO:0000313" key="13">
    <source>
        <dbReference type="Proteomes" id="UP000001037"/>
    </source>
</evidence>
<feature type="binding site" description="in other chain" evidence="8">
    <location>
        <position position="156"/>
    </location>
    <ligand>
        <name>deamido-NAD(+)</name>
        <dbReference type="ChEBI" id="CHEBI:58437"/>
        <note>ligand shared between two neighboring subunits</note>
    </ligand>
</feature>
<dbReference type="GO" id="GO:0005737">
    <property type="term" value="C:cytoplasm"/>
    <property type="evidence" value="ECO:0007669"/>
    <property type="project" value="InterPro"/>
</dbReference>
<dbReference type="UniPathway" id="UPA00253">
    <property type="reaction ID" value="UER00333"/>
</dbReference>
<dbReference type="InterPro" id="IPR003694">
    <property type="entry name" value="NAD_synthase"/>
</dbReference>
<dbReference type="PANTHER" id="PTHR23090">
    <property type="entry name" value="NH 3 /GLUTAMINE-DEPENDENT NAD + SYNTHETASE"/>
    <property type="match status" value="1"/>
</dbReference>
<dbReference type="InterPro" id="IPR014729">
    <property type="entry name" value="Rossmann-like_a/b/a_fold"/>
</dbReference>
<dbReference type="Proteomes" id="UP000001037">
    <property type="component" value="Chromosome"/>
</dbReference>
<organism evidence="12 13">
    <name type="scientific">Pyrolobus fumarii (strain DSM 11204 / 1A)</name>
    <dbReference type="NCBI Taxonomy" id="694429"/>
    <lineage>
        <taxon>Archaea</taxon>
        <taxon>Thermoproteota</taxon>
        <taxon>Thermoprotei</taxon>
        <taxon>Desulfurococcales</taxon>
        <taxon>Pyrodictiaceae</taxon>
        <taxon>Pyrolobus</taxon>
    </lineage>
</organism>
<comment type="subunit">
    <text evidence="8">Homodimer.</text>
</comment>
<proteinExistence type="inferred from homology"/>
<dbReference type="PANTHER" id="PTHR23090:SF9">
    <property type="entry name" value="GLUTAMINE-DEPENDENT NAD(+) SYNTHETASE"/>
    <property type="match status" value="1"/>
</dbReference>
<evidence type="ECO:0000256" key="6">
    <source>
        <dbReference type="ARBA" id="ARBA00022842"/>
    </source>
</evidence>
<sequence>MPRVSIEHVIDMDYEGVTKVLTSFVRGIVSKSGLRGAVVGVSGGVDSATTLALLVNALGSNRVIALIMPDSRVTPDDDVNDAIGLVKSFGVDYRVYRIDSIVDSYTAVTGGGSKKSIGNLRARIRMTLLYFTANEENMLVAGTGDRSEILIGYFTKYGDGAADFMPIATLYKTQVRRLAVHLGVPRKIAEKPSAPRLWEGHVAEEELGVKYEDIDVTLFSLVDLGLTPKKVVDVTGLSDGVVERVVELMNAARHKQLELPSPSLESIYAYWPGFENARKTLGG</sequence>
<keyword evidence="7 8" id="KW-0520">NAD</keyword>